<dbReference type="EMBL" id="RCCJ01000001">
    <property type="protein sequence ID" value="RLJ69794.1"/>
    <property type="molecule type" value="Genomic_DNA"/>
</dbReference>
<evidence type="ECO:0000256" key="10">
    <source>
        <dbReference type="ARBA" id="ARBA00033270"/>
    </source>
</evidence>
<keyword evidence="17" id="KW-0132">Cell division</keyword>
<keyword evidence="4 16" id="KW-0812">Transmembrane</keyword>
<comment type="caution">
    <text evidence="17">The sequence shown here is derived from an EMBL/GenBank/DDBJ whole genome shotgun (WGS) entry which is preliminary data.</text>
</comment>
<dbReference type="AlphaFoldDB" id="A0A497XNB2"/>
<feature type="transmembrane region" description="Helical" evidence="16">
    <location>
        <begin position="308"/>
        <end position="329"/>
    </location>
</feature>
<dbReference type="GO" id="GO:0051301">
    <property type="term" value="P:cell division"/>
    <property type="evidence" value="ECO:0007669"/>
    <property type="project" value="UniProtKB-KW"/>
</dbReference>
<protein>
    <recommendedName>
        <fullName evidence="12">Probable peptidoglycan glycosyltransferase FtsW</fullName>
        <ecNumber evidence="14">2.4.99.28</ecNumber>
    </recommendedName>
    <alternativeName>
        <fullName evidence="13">Cell division protein FtsW</fullName>
    </alternativeName>
    <alternativeName>
        <fullName evidence="10">Cell wall polymerase</fullName>
    </alternativeName>
    <alternativeName>
        <fullName evidence="9">Peptidoglycan polymerase</fullName>
    </alternativeName>
</protein>
<comment type="similarity">
    <text evidence="11">Belongs to the SEDS family. FtsW subfamily.</text>
</comment>
<evidence type="ECO:0000256" key="12">
    <source>
        <dbReference type="ARBA" id="ARBA00041185"/>
    </source>
</evidence>
<dbReference type="Pfam" id="PF01098">
    <property type="entry name" value="FTSW_RODA_SPOVE"/>
    <property type="match status" value="1"/>
</dbReference>
<evidence type="ECO:0000256" key="7">
    <source>
        <dbReference type="ARBA" id="ARBA00022989"/>
    </source>
</evidence>
<gene>
    <name evidence="17" type="ORF">BCF55_0050</name>
</gene>
<feature type="transmembrane region" description="Helical" evidence="16">
    <location>
        <begin position="50"/>
        <end position="68"/>
    </location>
</feature>
<dbReference type="Proteomes" id="UP000267841">
    <property type="component" value="Unassembled WGS sequence"/>
</dbReference>
<feature type="transmembrane region" description="Helical" evidence="16">
    <location>
        <begin position="166"/>
        <end position="182"/>
    </location>
</feature>
<sequence length="372" mass="41819">MERLRRFYPDPVLLFAVILLSLIGFLAILSVRVMPDLLYSLEIQHFRKPLFFLISLLLGLFLMSFVSYALDYKKLNNQRMVYFLVSLSLFFLLLVLLKKLLLGKSVERWLIGTSIQPSEFSKVIIVVFIAYYVARKGAIDRLRFFGWAVLIVVVHSVLLFLQPDKGMALFILLLAWGVMWIGGTSPKIYMPVGALFTFFGAFMLYFGGDYVHKRFSVWQNPTEDSFGAGYQVIQSLLAFMNGGLLGQGYGKGFQKLGPLTQADTDYVLAVIGEELGLPGLIFVFLLYGIVIKRLISIASEVADTFGKLLVYGFMLNITISVVVNVMMTVNLIPPKGTPLPFISYGVSNMLANLFALGLVGAVYKRQLQYRLL</sequence>
<dbReference type="PANTHER" id="PTHR30474:SF2">
    <property type="entry name" value="PEPTIDOGLYCAN GLYCOSYLTRANSFERASE FTSW-RELATED"/>
    <property type="match status" value="1"/>
</dbReference>
<keyword evidence="8 16" id="KW-0472">Membrane</keyword>
<accession>A0A497XNB2</accession>
<evidence type="ECO:0000256" key="13">
    <source>
        <dbReference type="ARBA" id="ARBA00041418"/>
    </source>
</evidence>
<evidence type="ECO:0000256" key="15">
    <source>
        <dbReference type="ARBA" id="ARBA00049902"/>
    </source>
</evidence>
<feature type="transmembrane region" description="Helical" evidence="16">
    <location>
        <begin position="266"/>
        <end position="287"/>
    </location>
</feature>
<evidence type="ECO:0000313" key="18">
    <source>
        <dbReference type="Proteomes" id="UP000267841"/>
    </source>
</evidence>
<evidence type="ECO:0000256" key="9">
    <source>
        <dbReference type="ARBA" id="ARBA00032370"/>
    </source>
</evidence>
<feature type="transmembrane region" description="Helical" evidence="16">
    <location>
        <begin position="188"/>
        <end position="207"/>
    </location>
</feature>
<feature type="transmembrane region" description="Helical" evidence="16">
    <location>
        <begin position="144"/>
        <end position="161"/>
    </location>
</feature>
<name>A0A497XNB2_9AQUI</name>
<evidence type="ECO:0000256" key="16">
    <source>
        <dbReference type="SAM" id="Phobius"/>
    </source>
</evidence>
<dbReference type="GO" id="GO:0009252">
    <property type="term" value="P:peptidoglycan biosynthetic process"/>
    <property type="evidence" value="ECO:0007669"/>
    <property type="project" value="UniProtKB-KW"/>
</dbReference>
<keyword evidence="3" id="KW-0808">Transferase</keyword>
<keyword evidence="7 16" id="KW-1133">Transmembrane helix</keyword>
<evidence type="ECO:0000256" key="5">
    <source>
        <dbReference type="ARBA" id="ARBA00022960"/>
    </source>
</evidence>
<evidence type="ECO:0000256" key="14">
    <source>
        <dbReference type="ARBA" id="ARBA00044770"/>
    </source>
</evidence>
<keyword evidence="2" id="KW-0328">Glycosyltransferase</keyword>
<evidence type="ECO:0000256" key="8">
    <source>
        <dbReference type="ARBA" id="ARBA00023136"/>
    </source>
</evidence>
<dbReference type="GO" id="GO:0005886">
    <property type="term" value="C:plasma membrane"/>
    <property type="evidence" value="ECO:0007669"/>
    <property type="project" value="TreeGrafter"/>
</dbReference>
<feature type="transmembrane region" description="Helical" evidence="16">
    <location>
        <begin position="341"/>
        <end position="363"/>
    </location>
</feature>
<feature type="transmembrane region" description="Helical" evidence="16">
    <location>
        <begin position="109"/>
        <end position="132"/>
    </location>
</feature>
<reference evidence="17 18" key="1">
    <citation type="submission" date="2018-10" db="EMBL/GenBank/DDBJ databases">
        <title>Genomic Encyclopedia of Archaeal and Bacterial Type Strains, Phase II (KMG-II): from individual species to whole genera.</title>
        <authorList>
            <person name="Goeker M."/>
        </authorList>
    </citation>
    <scope>NUCLEOTIDE SEQUENCE [LARGE SCALE GENOMIC DNA]</scope>
    <source>
        <strain evidence="17 18">DSM 16510</strain>
    </source>
</reference>
<dbReference type="GO" id="GO:0032153">
    <property type="term" value="C:cell division site"/>
    <property type="evidence" value="ECO:0007669"/>
    <property type="project" value="TreeGrafter"/>
</dbReference>
<dbReference type="GO" id="GO:0008955">
    <property type="term" value="F:peptidoglycan glycosyltransferase activity"/>
    <property type="evidence" value="ECO:0007669"/>
    <property type="project" value="UniProtKB-EC"/>
</dbReference>
<feature type="transmembrane region" description="Helical" evidence="16">
    <location>
        <begin position="80"/>
        <end position="97"/>
    </location>
</feature>
<dbReference type="GO" id="GO:0008360">
    <property type="term" value="P:regulation of cell shape"/>
    <property type="evidence" value="ECO:0007669"/>
    <property type="project" value="UniProtKB-KW"/>
</dbReference>
<dbReference type="GO" id="GO:0015648">
    <property type="term" value="F:lipid-linked peptidoglycan transporter activity"/>
    <property type="evidence" value="ECO:0007669"/>
    <property type="project" value="TreeGrafter"/>
</dbReference>
<organism evidence="17 18">
    <name type="scientific">Hydrogenivirga caldilitoris</name>
    <dbReference type="NCBI Taxonomy" id="246264"/>
    <lineage>
        <taxon>Bacteria</taxon>
        <taxon>Pseudomonadati</taxon>
        <taxon>Aquificota</taxon>
        <taxon>Aquificia</taxon>
        <taxon>Aquificales</taxon>
        <taxon>Aquificaceae</taxon>
        <taxon>Hydrogenivirga</taxon>
    </lineage>
</organism>
<comment type="subcellular location">
    <subcellularLocation>
        <location evidence="1">Membrane</location>
        <topology evidence="1">Multi-pass membrane protein</topology>
    </subcellularLocation>
</comment>
<dbReference type="OrthoDB" id="9812661at2"/>
<keyword evidence="17" id="KW-0131">Cell cycle</keyword>
<dbReference type="RefSeq" id="WP_121008639.1">
    <property type="nucleotide sequence ID" value="NZ_RCCJ01000001.1"/>
</dbReference>
<keyword evidence="18" id="KW-1185">Reference proteome</keyword>
<proteinExistence type="inferred from homology"/>
<evidence type="ECO:0000256" key="3">
    <source>
        <dbReference type="ARBA" id="ARBA00022679"/>
    </source>
</evidence>
<evidence type="ECO:0000256" key="2">
    <source>
        <dbReference type="ARBA" id="ARBA00022676"/>
    </source>
</evidence>
<dbReference type="InterPro" id="IPR001182">
    <property type="entry name" value="FtsW/RodA"/>
</dbReference>
<comment type="catalytic activity">
    <reaction evidence="15">
        <text>[GlcNAc-(1-&gt;4)-Mur2Ac(oyl-L-Ala-gamma-D-Glu-L-Lys-D-Ala-D-Ala)](n)-di-trans,octa-cis-undecaprenyl diphosphate + beta-D-GlcNAc-(1-&gt;4)-Mur2Ac(oyl-L-Ala-gamma-D-Glu-L-Lys-D-Ala-D-Ala)-di-trans,octa-cis-undecaprenyl diphosphate = [GlcNAc-(1-&gt;4)-Mur2Ac(oyl-L-Ala-gamma-D-Glu-L-Lys-D-Ala-D-Ala)](n+1)-di-trans,octa-cis-undecaprenyl diphosphate + di-trans,octa-cis-undecaprenyl diphosphate + H(+)</text>
        <dbReference type="Rhea" id="RHEA:23708"/>
        <dbReference type="Rhea" id="RHEA-COMP:9602"/>
        <dbReference type="Rhea" id="RHEA-COMP:9603"/>
        <dbReference type="ChEBI" id="CHEBI:15378"/>
        <dbReference type="ChEBI" id="CHEBI:58405"/>
        <dbReference type="ChEBI" id="CHEBI:60033"/>
        <dbReference type="ChEBI" id="CHEBI:78435"/>
        <dbReference type="EC" id="2.4.99.28"/>
    </reaction>
</comment>
<keyword evidence="5" id="KW-0133">Cell shape</keyword>
<evidence type="ECO:0000256" key="1">
    <source>
        <dbReference type="ARBA" id="ARBA00004141"/>
    </source>
</evidence>
<evidence type="ECO:0000256" key="4">
    <source>
        <dbReference type="ARBA" id="ARBA00022692"/>
    </source>
</evidence>
<dbReference type="EC" id="2.4.99.28" evidence="14"/>
<dbReference type="PANTHER" id="PTHR30474">
    <property type="entry name" value="CELL CYCLE PROTEIN"/>
    <property type="match status" value="1"/>
</dbReference>
<keyword evidence="6" id="KW-0573">Peptidoglycan synthesis</keyword>
<evidence type="ECO:0000256" key="11">
    <source>
        <dbReference type="ARBA" id="ARBA00038053"/>
    </source>
</evidence>
<feature type="transmembrane region" description="Helical" evidence="16">
    <location>
        <begin position="12"/>
        <end position="29"/>
    </location>
</feature>
<evidence type="ECO:0000313" key="17">
    <source>
        <dbReference type="EMBL" id="RLJ69794.1"/>
    </source>
</evidence>
<evidence type="ECO:0000256" key="6">
    <source>
        <dbReference type="ARBA" id="ARBA00022984"/>
    </source>
</evidence>